<evidence type="ECO:0000313" key="6">
    <source>
        <dbReference type="Proteomes" id="UP001628179"/>
    </source>
</evidence>
<feature type="region of interest" description="Disordered" evidence="3">
    <location>
        <begin position="1"/>
        <end position="52"/>
    </location>
</feature>
<organism evidence="5 6">
    <name type="scientific">Madurella fahalii</name>
    <dbReference type="NCBI Taxonomy" id="1157608"/>
    <lineage>
        <taxon>Eukaryota</taxon>
        <taxon>Fungi</taxon>
        <taxon>Dikarya</taxon>
        <taxon>Ascomycota</taxon>
        <taxon>Pezizomycotina</taxon>
        <taxon>Sordariomycetes</taxon>
        <taxon>Sordariomycetidae</taxon>
        <taxon>Sordariales</taxon>
        <taxon>Sordariales incertae sedis</taxon>
        <taxon>Madurella</taxon>
    </lineage>
</organism>
<reference evidence="5 6" key="1">
    <citation type="submission" date="2024-09" db="EMBL/GenBank/DDBJ databases">
        <title>Itraconazole resistance in Madurella fahalii resulting from another homologue of gene encoding cytochrome P450 14-alpha sterol demethylase (CYP51).</title>
        <authorList>
            <person name="Yoshioka I."/>
            <person name="Fahal A.H."/>
            <person name="Kaneko S."/>
            <person name="Yaguchi T."/>
        </authorList>
    </citation>
    <scope>NUCLEOTIDE SEQUENCE [LARGE SCALE GENOMIC DNA]</scope>
    <source>
        <strain evidence="5 6">IFM 68171</strain>
    </source>
</reference>
<keyword evidence="6" id="KW-1185">Reference proteome</keyword>
<evidence type="ECO:0000256" key="1">
    <source>
        <dbReference type="ARBA" id="ARBA00004123"/>
    </source>
</evidence>
<evidence type="ECO:0000256" key="2">
    <source>
        <dbReference type="ARBA" id="ARBA00023242"/>
    </source>
</evidence>
<feature type="region of interest" description="Disordered" evidence="3">
    <location>
        <begin position="145"/>
        <end position="296"/>
    </location>
</feature>
<gene>
    <name evidence="5" type="ORF">MFIFM68171_09387</name>
</gene>
<dbReference type="PANTHER" id="PTHR13495">
    <property type="entry name" value="NEFA-INTERACTING NUCLEAR PROTEIN NIP30"/>
    <property type="match status" value="1"/>
</dbReference>
<dbReference type="PANTHER" id="PTHR13495:SF0">
    <property type="entry name" value="PSME3-INTERACTING PROTEIN"/>
    <property type="match status" value="1"/>
</dbReference>
<dbReference type="Proteomes" id="UP001628179">
    <property type="component" value="Unassembled WGS sequence"/>
</dbReference>
<dbReference type="InterPro" id="IPR019331">
    <property type="entry name" value="FAM192A/Fyv6_N"/>
</dbReference>
<feature type="compositionally biased region" description="Low complexity" evidence="3">
    <location>
        <begin position="276"/>
        <end position="285"/>
    </location>
</feature>
<evidence type="ECO:0000313" key="5">
    <source>
        <dbReference type="EMBL" id="GAB1319177.1"/>
    </source>
</evidence>
<keyword evidence="2" id="KW-0539">Nucleus</keyword>
<comment type="subcellular location">
    <subcellularLocation>
        <location evidence="1">Nucleus</location>
    </subcellularLocation>
</comment>
<dbReference type="InterPro" id="IPR039845">
    <property type="entry name" value="FAM192A"/>
</dbReference>
<sequence>MSSRFISAGAINAATGEAATTSPPAGSTPPTTTATTTSTAPKNPSAARRQEEWAEVTRQLEADRRQRAEAALRKSSAAGEHKSLYDVLQANKAAKQAAFEEAHRLRNQFRALDDDEVDFLDGVRRARREEEERVRRETEEGLRAFRRLQGVTGGSGSGSGSATAGAGEGGGVGDGEMPEADEMAALVGWEGSGRRKRAKGDMGRGRKRVKGLGVRKESTGGSEDGGSGAVEGKTKGGEGGLAKEKETVKETGPVGGGEGGGPKEEKPVTALPPAPATGTAKPGGLLVDYGSDDDDD</sequence>
<feature type="compositionally biased region" description="Basic and acidic residues" evidence="3">
    <location>
        <begin position="232"/>
        <end position="249"/>
    </location>
</feature>
<comment type="caution">
    <text evidence="5">The sequence shown here is derived from an EMBL/GenBank/DDBJ whole genome shotgun (WGS) entry which is preliminary data.</text>
</comment>
<dbReference type="GeneID" id="98180129"/>
<dbReference type="Pfam" id="PF10187">
    <property type="entry name" value="FAM192A_Fyv6_N"/>
    <property type="match status" value="1"/>
</dbReference>
<feature type="compositionally biased region" description="Low complexity" evidence="3">
    <location>
        <begin position="8"/>
        <end position="47"/>
    </location>
</feature>
<protein>
    <recommendedName>
        <fullName evidence="4">FAM192A/Fyv6 N-terminal domain-containing protein</fullName>
    </recommendedName>
</protein>
<evidence type="ECO:0000259" key="4">
    <source>
        <dbReference type="Pfam" id="PF10187"/>
    </source>
</evidence>
<proteinExistence type="predicted"/>
<dbReference type="EMBL" id="BAAFSV010000005">
    <property type="protein sequence ID" value="GAB1319177.1"/>
    <property type="molecule type" value="Genomic_DNA"/>
</dbReference>
<feature type="domain" description="FAM192A/Fyv6 N-terminal" evidence="4">
    <location>
        <begin position="44"/>
        <end position="146"/>
    </location>
</feature>
<accession>A0ABQ0GN37</accession>
<dbReference type="RefSeq" id="XP_070920907.1">
    <property type="nucleotide sequence ID" value="XM_071064806.1"/>
</dbReference>
<evidence type="ECO:0000256" key="3">
    <source>
        <dbReference type="SAM" id="MobiDB-lite"/>
    </source>
</evidence>
<name>A0ABQ0GN37_9PEZI</name>